<dbReference type="EMBL" id="GGEC01026473">
    <property type="protein sequence ID" value="MBX06957.1"/>
    <property type="molecule type" value="Transcribed_RNA"/>
</dbReference>
<evidence type="ECO:0000313" key="1">
    <source>
        <dbReference type="EMBL" id="MBX06957.1"/>
    </source>
</evidence>
<accession>A0A2P2KMM5</accession>
<protein>
    <submittedName>
        <fullName evidence="1">Uncharacterized protein LOC105628283</fullName>
    </submittedName>
</protein>
<proteinExistence type="predicted"/>
<name>A0A2P2KMM5_RHIMU</name>
<dbReference type="AlphaFoldDB" id="A0A2P2KMM5"/>
<reference evidence="1" key="1">
    <citation type="submission" date="2018-02" db="EMBL/GenBank/DDBJ databases">
        <title>Rhizophora mucronata_Transcriptome.</title>
        <authorList>
            <person name="Meera S.P."/>
            <person name="Sreeshan A."/>
            <person name="Augustine A."/>
        </authorList>
    </citation>
    <scope>NUCLEOTIDE SEQUENCE</scope>
    <source>
        <tissue evidence="1">Leaf</tissue>
    </source>
</reference>
<organism evidence="1">
    <name type="scientific">Rhizophora mucronata</name>
    <name type="common">Asiatic mangrove</name>
    <dbReference type="NCBI Taxonomy" id="61149"/>
    <lineage>
        <taxon>Eukaryota</taxon>
        <taxon>Viridiplantae</taxon>
        <taxon>Streptophyta</taxon>
        <taxon>Embryophyta</taxon>
        <taxon>Tracheophyta</taxon>
        <taxon>Spermatophyta</taxon>
        <taxon>Magnoliopsida</taxon>
        <taxon>eudicotyledons</taxon>
        <taxon>Gunneridae</taxon>
        <taxon>Pentapetalae</taxon>
        <taxon>rosids</taxon>
        <taxon>fabids</taxon>
        <taxon>Malpighiales</taxon>
        <taxon>Rhizophoraceae</taxon>
        <taxon>Rhizophora</taxon>
    </lineage>
</organism>
<sequence>MLRLLKSLELKIRFSLEWTCLVRRRKGYSVRS</sequence>